<evidence type="ECO:0000256" key="1">
    <source>
        <dbReference type="ARBA" id="ARBA00001947"/>
    </source>
</evidence>
<evidence type="ECO:0000259" key="5">
    <source>
        <dbReference type="SMART" id="SM00849"/>
    </source>
</evidence>
<keyword evidence="7" id="KW-1185">Reference proteome</keyword>
<name>A0A1I4YJK8_9CLOT</name>
<gene>
    <name evidence="6" type="ORF">SAMN04488695_101637</name>
</gene>
<dbReference type="InterPro" id="IPR036866">
    <property type="entry name" value="RibonucZ/Hydroxyglut_hydro"/>
</dbReference>
<dbReference type="PANTHER" id="PTHR46233:SF3">
    <property type="entry name" value="HYDROXYACYLGLUTATHIONE HYDROLASE GLOC"/>
    <property type="match status" value="1"/>
</dbReference>
<dbReference type="GO" id="GO:0046872">
    <property type="term" value="F:metal ion binding"/>
    <property type="evidence" value="ECO:0007669"/>
    <property type="project" value="UniProtKB-KW"/>
</dbReference>
<dbReference type="OrthoDB" id="9802248at2"/>
<feature type="domain" description="Metallo-beta-lactamase" evidence="5">
    <location>
        <begin position="12"/>
        <end position="182"/>
    </location>
</feature>
<comment type="cofactor">
    <cofactor evidence="1">
        <name>Zn(2+)</name>
        <dbReference type="ChEBI" id="CHEBI:29105"/>
    </cofactor>
</comment>
<dbReference type="SUPFAM" id="SSF56281">
    <property type="entry name" value="Metallo-hydrolase/oxidoreductase"/>
    <property type="match status" value="1"/>
</dbReference>
<dbReference type="GO" id="GO:0016787">
    <property type="term" value="F:hydrolase activity"/>
    <property type="evidence" value="ECO:0007669"/>
    <property type="project" value="UniProtKB-KW"/>
</dbReference>
<sequence length="199" mass="22249">MLVKKTVLGVYQENAYIIVDDTTRDALIIDPGDEGESLVRYLESLKINLKAILLTHGHVDHVGAVDAVREAFSVPVYISEIDMKFIEQRKMAFGKMKRADSFLREGDEFIFAGKKVEIIETPGHSRGSLSYYVDGLLFSGDVLFQNSVGRTDLPGGNMEELLYSIKEKLMKLPGETRVFPGHGPETTLAMEKAFNGYLR</sequence>
<evidence type="ECO:0000256" key="2">
    <source>
        <dbReference type="ARBA" id="ARBA00022723"/>
    </source>
</evidence>
<evidence type="ECO:0000256" key="4">
    <source>
        <dbReference type="ARBA" id="ARBA00022833"/>
    </source>
</evidence>
<keyword evidence="4" id="KW-0862">Zinc</keyword>
<protein>
    <submittedName>
        <fullName evidence="6">Glyoxylase, beta-lactamase superfamily II</fullName>
    </submittedName>
</protein>
<keyword evidence="2" id="KW-0479">Metal-binding</keyword>
<dbReference type="Pfam" id="PF00753">
    <property type="entry name" value="Lactamase_B"/>
    <property type="match status" value="1"/>
</dbReference>
<dbReference type="InterPro" id="IPR051453">
    <property type="entry name" value="MBL_Glyoxalase_II"/>
</dbReference>
<accession>A0A1I4YJK8</accession>
<dbReference type="CDD" id="cd06262">
    <property type="entry name" value="metallo-hydrolase-like_MBL-fold"/>
    <property type="match status" value="1"/>
</dbReference>
<dbReference type="eggNOG" id="COG0491">
    <property type="taxonomic scope" value="Bacteria"/>
</dbReference>
<dbReference type="RefSeq" id="WP_074910185.1">
    <property type="nucleotide sequence ID" value="NZ_FOVK01000001.1"/>
</dbReference>
<dbReference type="SMART" id="SM00849">
    <property type="entry name" value="Lactamase_B"/>
    <property type="match status" value="1"/>
</dbReference>
<dbReference type="InterPro" id="IPR001279">
    <property type="entry name" value="Metallo-B-lactamas"/>
</dbReference>
<evidence type="ECO:0000256" key="3">
    <source>
        <dbReference type="ARBA" id="ARBA00022801"/>
    </source>
</evidence>
<evidence type="ECO:0000313" key="6">
    <source>
        <dbReference type="EMBL" id="SFN38238.1"/>
    </source>
</evidence>
<keyword evidence="3" id="KW-0378">Hydrolase</keyword>
<organism evidence="6 7">
    <name type="scientific">Proteiniclasticum ruminis</name>
    <dbReference type="NCBI Taxonomy" id="398199"/>
    <lineage>
        <taxon>Bacteria</taxon>
        <taxon>Bacillati</taxon>
        <taxon>Bacillota</taxon>
        <taxon>Clostridia</taxon>
        <taxon>Eubacteriales</taxon>
        <taxon>Clostridiaceae</taxon>
        <taxon>Proteiniclasticum</taxon>
    </lineage>
</organism>
<reference evidence="6 7" key="1">
    <citation type="submission" date="2016-10" db="EMBL/GenBank/DDBJ databases">
        <authorList>
            <person name="de Groot N.N."/>
        </authorList>
    </citation>
    <scope>NUCLEOTIDE SEQUENCE [LARGE SCALE GENOMIC DNA]</scope>
    <source>
        <strain evidence="6 7">ML2</strain>
    </source>
</reference>
<dbReference type="AlphaFoldDB" id="A0A1I4YJK8"/>
<evidence type="ECO:0000313" key="7">
    <source>
        <dbReference type="Proteomes" id="UP000181899"/>
    </source>
</evidence>
<dbReference type="PANTHER" id="PTHR46233">
    <property type="entry name" value="HYDROXYACYLGLUTATHIONE HYDROLASE GLOC"/>
    <property type="match status" value="1"/>
</dbReference>
<dbReference type="Gene3D" id="3.60.15.10">
    <property type="entry name" value="Ribonuclease Z/Hydroxyacylglutathione hydrolase-like"/>
    <property type="match status" value="1"/>
</dbReference>
<dbReference type="STRING" id="398199.SAMN05421804_101210"/>
<dbReference type="Proteomes" id="UP000181899">
    <property type="component" value="Unassembled WGS sequence"/>
</dbReference>
<proteinExistence type="predicted"/>
<dbReference type="EMBL" id="FOVK01000001">
    <property type="protein sequence ID" value="SFN38238.1"/>
    <property type="molecule type" value="Genomic_DNA"/>
</dbReference>